<sequence length="733" mass="81134">MKRKLSVTALSMAFALAAPAQISRPVYLNPDAPVEARVQDALKRLTVHEKIKLIHAQSMFTSAGVHRLGIRQLNMSDGPHGVRAEVSWGSWNTAQWTNDSICAFPSLTCLAATWNRDLSGEYGHAVSEEFAFRGKDVLLGPGTTICRVPLNGRSFEYMGEDPCLAGEMAVPYIKRAQANGVACCLKHFALNNQEIDRFTLNVNVGERALREIYLPAFKKCVQQAGVWSIMGSYPIWNGEHMCHNDSLLNKILKKEWGFDGVVISDWGGCHDTWQAAMNGLDIEMGTDTDGKTEDRSQGFDSYRMANPLEKLIVEGRIPMSVLDDKAERVLRTIFRTAMNPRKVVGNQCSAEHYAVCKSIGAEGAVLLKNQNNILPIAPGRYKHILVVGDNAVRNMSEGGGSSELKTKFDISPLDGLRAVYGDRISFARGYYAGRPLYDEVDPLLSDSLNRLKAEALQAAKEADLIVFVGGLNKNHKQDCENGDRESYDLPYGQNELIAELAKVQKNIVVLTFGGNAFATPWINSVKGLMHCWYLGSMSGETLAELVSGKQNPSGKLPVTFAKREADYPCFQFGKRGYPGVDKQVYYDEGIYVGYRWFNTKGVAPQFPFGFGLSYTTFKYGKPVLSAQTMNRDGKITLSVPVTNTGRMAGKEVVELFVGDDKSSEDRPKKELKNFAKASLAPGETKTVHFDITREDLEYWSERTHGFVAEPGTFTAYVCASETDVRASARFELK</sequence>
<evidence type="ECO:0000313" key="7">
    <source>
        <dbReference type="EMBL" id="MFB9897920.1"/>
    </source>
</evidence>
<keyword evidence="5" id="KW-0732">Signal</keyword>
<dbReference type="InterPro" id="IPR036881">
    <property type="entry name" value="Glyco_hydro_3_C_sf"/>
</dbReference>
<feature type="chain" id="PRO_5046987836" evidence="5">
    <location>
        <begin position="21"/>
        <end position="733"/>
    </location>
</feature>
<dbReference type="SUPFAM" id="SSF52279">
    <property type="entry name" value="Beta-D-glucan exohydrolase, C-terminal domain"/>
    <property type="match status" value="1"/>
</dbReference>
<dbReference type="InterPro" id="IPR026891">
    <property type="entry name" value="Fn3-like"/>
</dbReference>
<evidence type="ECO:0000256" key="1">
    <source>
        <dbReference type="ARBA" id="ARBA00005336"/>
    </source>
</evidence>
<keyword evidence="3" id="KW-0119">Carbohydrate metabolism</keyword>
<evidence type="ECO:0000259" key="6">
    <source>
        <dbReference type="SMART" id="SM01217"/>
    </source>
</evidence>
<dbReference type="RefSeq" id="WP_027951447.1">
    <property type="nucleotide sequence ID" value="NZ_JADU01000001.1"/>
</dbReference>
<dbReference type="Pfam" id="PF01915">
    <property type="entry name" value="Glyco_hydro_3_C"/>
    <property type="match status" value="1"/>
</dbReference>
<organism evidence="7 8">
    <name type="scientific">Hallella seregens ATCC 51272</name>
    <dbReference type="NCBI Taxonomy" id="1336250"/>
    <lineage>
        <taxon>Bacteria</taxon>
        <taxon>Pseudomonadati</taxon>
        <taxon>Bacteroidota</taxon>
        <taxon>Bacteroidia</taxon>
        <taxon>Bacteroidales</taxon>
        <taxon>Prevotellaceae</taxon>
        <taxon>Hallella</taxon>
    </lineage>
</organism>
<dbReference type="PROSITE" id="PS00775">
    <property type="entry name" value="GLYCOSYL_HYDROL_F3"/>
    <property type="match status" value="1"/>
</dbReference>
<dbReference type="Gene3D" id="3.40.50.1700">
    <property type="entry name" value="Glycoside hydrolase family 3 C-terminal domain"/>
    <property type="match status" value="1"/>
</dbReference>
<name>A0ABV5ZLU7_9BACT</name>
<evidence type="ECO:0000313" key="8">
    <source>
        <dbReference type="Proteomes" id="UP001589688"/>
    </source>
</evidence>
<dbReference type="InterPro" id="IPR050288">
    <property type="entry name" value="Cellulose_deg_GH3"/>
</dbReference>
<keyword evidence="4" id="KW-0326">Glycosidase</keyword>
<evidence type="ECO:0000256" key="4">
    <source>
        <dbReference type="RuleBase" id="RU361161"/>
    </source>
</evidence>
<dbReference type="GO" id="GO:0016787">
    <property type="term" value="F:hydrolase activity"/>
    <property type="evidence" value="ECO:0007669"/>
    <property type="project" value="UniProtKB-KW"/>
</dbReference>
<comment type="similarity">
    <text evidence="1 4">Belongs to the glycosyl hydrolase 3 family.</text>
</comment>
<evidence type="ECO:0000256" key="3">
    <source>
        <dbReference type="ARBA" id="ARBA00023277"/>
    </source>
</evidence>
<feature type="domain" description="Fibronectin type III-like" evidence="6">
    <location>
        <begin position="651"/>
        <end position="721"/>
    </location>
</feature>
<evidence type="ECO:0000256" key="5">
    <source>
        <dbReference type="SAM" id="SignalP"/>
    </source>
</evidence>
<dbReference type="InterPro" id="IPR019800">
    <property type="entry name" value="Glyco_hydro_3_AS"/>
</dbReference>
<gene>
    <name evidence="7" type="ORF">ACFFK8_08950</name>
</gene>
<dbReference type="PANTHER" id="PTHR42715">
    <property type="entry name" value="BETA-GLUCOSIDASE"/>
    <property type="match status" value="1"/>
</dbReference>
<reference evidence="7 8" key="1">
    <citation type="submission" date="2024-09" db="EMBL/GenBank/DDBJ databases">
        <authorList>
            <person name="Sun Q."/>
            <person name="Mori K."/>
        </authorList>
    </citation>
    <scope>NUCLEOTIDE SEQUENCE [LARGE SCALE GENOMIC DNA]</scope>
    <source>
        <strain evidence="7 8">ATCC 51272</strain>
    </source>
</reference>
<proteinExistence type="inferred from homology"/>
<dbReference type="InterPro" id="IPR002772">
    <property type="entry name" value="Glyco_hydro_3_C"/>
</dbReference>
<dbReference type="PANTHER" id="PTHR42715:SF10">
    <property type="entry name" value="BETA-GLUCOSIDASE"/>
    <property type="match status" value="1"/>
</dbReference>
<dbReference type="SUPFAM" id="SSF51445">
    <property type="entry name" value="(Trans)glycosidases"/>
    <property type="match status" value="1"/>
</dbReference>
<keyword evidence="2 4" id="KW-0378">Hydrolase</keyword>
<dbReference type="InterPro" id="IPR013783">
    <property type="entry name" value="Ig-like_fold"/>
</dbReference>
<dbReference type="Gene3D" id="3.20.20.300">
    <property type="entry name" value="Glycoside hydrolase, family 3, N-terminal domain"/>
    <property type="match status" value="1"/>
</dbReference>
<feature type="signal peptide" evidence="5">
    <location>
        <begin position="1"/>
        <end position="20"/>
    </location>
</feature>
<dbReference type="Proteomes" id="UP001589688">
    <property type="component" value="Unassembled WGS sequence"/>
</dbReference>
<dbReference type="SMART" id="SM01217">
    <property type="entry name" value="Fn3_like"/>
    <property type="match status" value="1"/>
</dbReference>
<dbReference type="InterPro" id="IPR036962">
    <property type="entry name" value="Glyco_hydro_3_N_sf"/>
</dbReference>
<protein>
    <submittedName>
        <fullName evidence="7">Glycoside hydrolase family 3 C-terminal domain-containing protein</fullName>
    </submittedName>
</protein>
<dbReference type="EMBL" id="JBHLZF010000002">
    <property type="protein sequence ID" value="MFB9897920.1"/>
    <property type="molecule type" value="Genomic_DNA"/>
</dbReference>
<dbReference type="PRINTS" id="PR00133">
    <property type="entry name" value="GLHYDRLASE3"/>
</dbReference>
<evidence type="ECO:0000256" key="2">
    <source>
        <dbReference type="ARBA" id="ARBA00022801"/>
    </source>
</evidence>
<dbReference type="InterPro" id="IPR001764">
    <property type="entry name" value="Glyco_hydro_3_N"/>
</dbReference>
<accession>A0ABV5ZLU7</accession>
<dbReference type="InterPro" id="IPR017853">
    <property type="entry name" value="GH"/>
</dbReference>
<dbReference type="Gene3D" id="2.60.40.10">
    <property type="entry name" value="Immunoglobulins"/>
    <property type="match status" value="1"/>
</dbReference>
<dbReference type="Pfam" id="PF14310">
    <property type="entry name" value="Fn3-like"/>
    <property type="match status" value="1"/>
</dbReference>
<comment type="caution">
    <text evidence="7">The sequence shown here is derived from an EMBL/GenBank/DDBJ whole genome shotgun (WGS) entry which is preliminary data.</text>
</comment>
<keyword evidence="8" id="KW-1185">Reference proteome</keyword>
<dbReference type="Pfam" id="PF00933">
    <property type="entry name" value="Glyco_hydro_3"/>
    <property type="match status" value="1"/>
</dbReference>